<dbReference type="EMBL" id="JFZT01000066">
    <property type="protein sequence ID" value="EZQ01612.1"/>
    <property type="molecule type" value="Genomic_DNA"/>
</dbReference>
<proteinExistence type="predicted"/>
<name>A0A031LHH6_9CREN</name>
<evidence type="ECO:0000313" key="2">
    <source>
        <dbReference type="Proteomes" id="UP000024332"/>
    </source>
</evidence>
<protein>
    <submittedName>
        <fullName evidence="1">Uncharacterized protein</fullName>
    </submittedName>
</protein>
<comment type="caution">
    <text evidence="1">The sequence shown here is derived from an EMBL/GenBank/DDBJ whole genome shotgun (WGS) entry which is preliminary data.</text>
</comment>
<dbReference type="AlphaFoldDB" id="A0A031LHH6"/>
<organism evidence="1 2">
    <name type="scientific">Candidatus Acidianus copahuensis</name>
    <dbReference type="NCBI Taxonomy" id="1160895"/>
    <lineage>
        <taxon>Archaea</taxon>
        <taxon>Thermoproteota</taxon>
        <taxon>Thermoprotei</taxon>
        <taxon>Sulfolobales</taxon>
        <taxon>Sulfolobaceae</taxon>
        <taxon>Acidianus</taxon>
    </lineage>
</organism>
<sequence length="164" mass="19250">MFVNPWASPRSEQVPLSRSISWITYTAEADVRKPAHFSFSYLIFYSLFFGSTYQPQEQIIFVFLKISILIEKILKCVKSHDLKETAFHGNTSLRGYSLKKANHRVSISVHCGYEADMEVNASEKVRNREVERIKGSRYERKRKGSFFPFSYLPYKVGFMKRDER</sequence>
<keyword evidence="2" id="KW-1185">Reference proteome</keyword>
<dbReference type="STRING" id="1160895.CM19_12690"/>
<gene>
    <name evidence="1" type="ORF">CM19_12690</name>
</gene>
<reference evidence="1 2" key="1">
    <citation type="submission" date="2014-03" db="EMBL/GenBank/DDBJ databases">
        <title>Draft genome sequence of the novel thermoacidophilic archaea Acidianus copahuensis ALE1 strain, isolated from Copahue volcanic area in Neuquen Argentina.</title>
        <authorList>
            <person name="Urbieta M.S."/>
            <person name="Rascovan N."/>
            <person name="Castro C."/>
            <person name="Revale S."/>
            <person name="Giaveno M.A."/>
            <person name="Vazquez M.P."/>
            <person name="Donati E.R."/>
        </authorList>
    </citation>
    <scope>NUCLEOTIDE SEQUENCE [LARGE SCALE GENOMIC DNA]</scope>
    <source>
        <strain evidence="1 2">ALE1</strain>
    </source>
</reference>
<dbReference type="Proteomes" id="UP000024332">
    <property type="component" value="Unassembled WGS sequence"/>
</dbReference>
<evidence type="ECO:0000313" key="1">
    <source>
        <dbReference type="EMBL" id="EZQ01612.1"/>
    </source>
</evidence>
<accession>A0A031LHH6</accession>